<protein>
    <submittedName>
        <fullName evidence="2">Uncharacterized protein</fullName>
    </submittedName>
</protein>
<accession>W4LPK3</accession>
<comment type="caution">
    <text evidence="2">The sequence shown here is derived from an EMBL/GenBank/DDBJ whole genome shotgun (WGS) entry which is preliminary data.</text>
</comment>
<keyword evidence="3" id="KW-1185">Reference proteome</keyword>
<dbReference type="AlphaFoldDB" id="W4LPK3"/>
<evidence type="ECO:0000256" key="1">
    <source>
        <dbReference type="SAM" id="Phobius"/>
    </source>
</evidence>
<sequence>MTDMELLVVILAVPVVLGNIWIYWRKWQRKSKGSDSID</sequence>
<evidence type="ECO:0000313" key="3">
    <source>
        <dbReference type="Proteomes" id="UP000019140"/>
    </source>
</evidence>
<evidence type="ECO:0000313" key="2">
    <source>
        <dbReference type="EMBL" id="ETW99882.1"/>
    </source>
</evidence>
<keyword evidence="1" id="KW-0812">Transmembrane</keyword>
<reference evidence="2 3" key="1">
    <citation type="journal article" date="2014" name="Nature">
        <title>An environmental bacterial taxon with a large and distinct metabolic repertoire.</title>
        <authorList>
            <person name="Wilson M.C."/>
            <person name="Mori T."/>
            <person name="Ruckert C."/>
            <person name="Uria A.R."/>
            <person name="Helf M.J."/>
            <person name="Takada K."/>
            <person name="Gernert C."/>
            <person name="Steffens U.A."/>
            <person name="Heycke N."/>
            <person name="Schmitt S."/>
            <person name="Rinke C."/>
            <person name="Helfrich E.J."/>
            <person name="Brachmann A.O."/>
            <person name="Gurgui C."/>
            <person name="Wakimoto T."/>
            <person name="Kracht M."/>
            <person name="Crusemann M."/>
            <person name="Hentschel U."/>
            <person name="Abe I."/>
            <person name="Matsunaga S."/>
            <person name="Kalinowski J."/>
            <person name="Takeyama H."/>
            <person name="Piel J."/>
        </authorList>
    </citation>
    <scope>NUCLEOTIDE SEQUENCE [LARGE SCALE GENOMIC DNA]</scope>
    <source>
        <strain evidence="3">TSY2</strain>
    </source>
</reference>
<keyword evidence="1" id="KW-0472">Membrane</keyword>
<proteinExistence type="predicted"/>
<gene>
    <name evidence="2" type="ORF">ETSY2_40120</name>
</gene>
<dbReference type="EMBL" id="AZHX01001786">
    <property type="protein sequence ID" value="ETW99882.1"/>
    <property type="molecule type" value="Genomic_DNA"/>
</dbReference>
<dbReference type="Proteomes" id="UP000019140">
    <property type="component" value="Unassembled WGS sequence"/>
</dbReference>
<dbReference type="HOGENOM" id="CLU_3326059_0_0_7"/>
<organism evidence="2 3">
    <name type="scientific">Candidatus Entotheonella gemina</name>
    <dbReference type="NCBI Taxonomy" id="1429439"/>
    <lineage>
        <taxon>Bacteria</taxon>
        <taxon>Pseudomonadati</taxon>
        <taxon>Nitrospinota/Tectimicrobiota group</taxon>
        <taxon>Candidatus Tectimicrobiota</taxon>
        <taxon>Candidatus Entotheonellia</taxon>
        <taxon>Candidatus Entotheonellales</taxon>
        <taxon>Candidatus Entotheonellaceae</taxon>
        <taxon>Candidatus Entotheonella</taxon>
    </lineage>
</organism>
<name>W4LPK3_9BACT</name>
<feature type="transmembrane region" description="Helical" evidence="1">
    <location>
        <begin position="6"/>
        <end position="24"/>
    </location>
</feature>
<keyword evidence="1" id="KW-1133">Transmembrane helix</keyword>